<keyword evidence="4 10" id="KW-0698">rRNA processing</keyword>
<dbReference type="Gene3D" id="3.40.1280.10">
    <property type="match status" value="1"/>
</dbReference>
<dbReference type="Proteomes" id="UP000012317">
    <property type="component" value="Unassembled WGS sequence"/>
</dbReference>
<evidence type="ECO:0000256" key="10">
    <source>
        <dbReference type="PIRNR" id="PIRNR015601"/>
    </source>
</evidence>
<dbReference type="SUPFAM" id="SSF88697">
    <property type="entry name" value="PUA domain-like"/>
    <property type="match status" value="1"/>
</dbReference>
<evidence type="ECO:0000313" key="13">
    <source>
        <dbReference type="Proteomes" id="UP000012317"/>
    </source>
</evidence>
<dbReference type="PANTHER" id="PTHR30027:SF3">
    <property type="entry name" value="16S RRNA (URACIL(1498)-N(3))-METHYLTRANSFERASE"/>
    <property type="match status" value="1"/>
</dbReference>
<dbReference type="InterPro" id="IPR015947">
    <property type="entry name" value="PUA-like_sf"/>
</dbReference>
<dbReference type="InterPro" id="IPR046886">
    <property type="entry name" value="RsmE_MTase_dom"/>
</dbReference>
<protein>
    <recommendedName>
        <fullName evidence="10">Ribosomal RNA small subunit methyltransferase E</fullName>
        <ecNumber evidence="10">2.1.1.193</ecNumber>
    </recommendedName>
</protein>
<dbReference type="GO" id="GO:0070042">
    <property type="term" value="F:rRNA (uridine-N3-)-methyltransferase activity"/>
    <property type="evidence" value="ECO:0007669"/>
    <property type="project" value="TreeGrafter"/>
</dbReference>
<evidence type="ECO:0000256" key="2">
    <source>
        <dbReference type="ARBA" id="ARBA00005528"/>
    </source>
</evidence>
<evidence type="ECO:0000256" key="9">
    <source>
        <dbReference type="ARBA" id="ARBA00047944"/>
    </source>
</evidence>
<dbReference type="GO" id="GO:0070475">
    <property type="term" value="P:rRNA base methylation"/>
    <property type="evidence" value="ECO:0007669"/>
    <property type="project" value="TreeGrafter"/>
</dbReference>
<evidence type="ECO:0000256" key="8">
    <source>
        <dbReference type="ARBA" id="ARBA00025699"/>
    </source>
</evidence>
<comment type="catalytic activity">
    <reaction evidence="9 10">
        <text>uridine(1498) in 16S rRNA + S-adenosyl-L-methionine = N(3)-methyluridine(1498) in 16S rRNA + S-adenosyl-L-homocysteine + H(+)</text>
        <dbReference type="Rhea" id="RHEA:42920"/>
        <dbReference type="Rhea" id="RHEA-COMP:10283"/>
        <dbReference type="Rhea" id="RHEA-COMP:10284"/>
        <dbReference type="ChEBI" id="CHEBI:15378"/>
        <dbReference type="ChEBI" id="CHEBI:57856"/>
        <dbReference type="ChEBI" id="CHEBI:59789"/>
        <dbReference type="ChEBI" id="CHEBI:65315"/>
        <dbReference type="ChEBI" id="CHEBI:74502"/>
        <dbReference type="EC" id="2.1.1.193"/>
    </reaction>
</comment>
<keyword evidence="5 10" id="KW-0489">Methyltransferase</keyword>
<evidence type="ECO:0000256" key="4">
    <source>
        <dbReference type="ARBA" id="ARBA00022552"/>
    </source>
</evidence>
<dbReference type="EC" id="2.1.1.193" evidence="10"/>
<dbReference type="Gene3D" id="2.40.240.20">
    <property type="entry name" value="Hypothetical PUA domain-like, domain 1"/>
    <property type="match status" value="1"/>
</dbReference>
<keyword evidence="3 10" id="KW-0963">Cytoplasm</keyword>
<comment type="caution">
    <text evidence="12">The sequence shown here is derived from an EMBL/GenBank/DDBJ whole genome shotgun (WGS) entry which is preliminary data.</text>
</comment>
<dbReference type="PANTHER" id="PTHR30027">
    <property type="entry name" value="RIBOSOMAL RNA SMALL SUBUNIT METHYLTRANSFERASE E"/>
    <property type="match status" value="1"/>
</dbReference>
<keyword evidence="13" id="KW-1185">Reference proteome</keyword>
<dbReference type="NCBIfam" id="NF008702">
    <property type="entry name" value="PRK11713.6-1"/>
    <property type="match status" value="1"/>
</dbReference>
<dbReference type="SUPFAM" id="SSF75217">
    <property type="entry name" value="alpha/beta knot"/>
    <property type="match status" value="1"/>
</dbReference>
<gene>
    <name evidence="12" type="ORF">pgond44_06015</name>
</gene>
<dbReference type="GO" id="GO:0005737">
    <property type="term" value="C:cytoplasm"/>
    <property type="evidence" value="ECO:0007669"/>
    <property type="project" value="UniProtKB-SubCell"/>
</dbReference>
<dbReference type="AlphaFoldDB" id="N1WQX6"/>
<name>N1WQX6_9FLAO</name>
<evidence type="ECO:0000256" key="3">
    <source>
        <dbReference type="ARBA" id="ARBA00022490"/>
    </source>
</evidence>
<accession>N1WQX6</accession>
<dbReference type="PIRSF" id="PIRSF015601">
    <property type="entry name" value="MTase_slr0722"/>
    <property type="match status" value="1"/>
</dbReference>
<dbReference type="RefSeq" id="WP_003438393.1">
    <property type="nucleotide sequence ID" value="NZ_APLF01000005.1"/>
</dbReference>
<dbReference type="EMBL" id="APLF01000005">
    <property type="protein sequence ID" value="EMY81385.1"/>
    <property type="molecule type" value="Genomic_DNA"/>
</dbReference>
<dbReference type="NCBIfam" id="TIGR00046">
    <property type="entry name" value="RsmE family RNA methyltransferase"/>
    <property type="match status" value="1"/>
</dbReference>
<dbReference type="Pfam" id="PF04452">
    <property type="entry name" value="Methyltrans_RNA"/>
    <property type="match status" value="1"/>
</dbReference>
<dbReference type="InterPro" id="IPR006700">
    <property type="entry name" value="RsmE"/>
</dbReference>
<comment type="function">
    <text evidence="8 10">Specifically methylates the N3 position of the uracil ring of uridine 1498 (m3U1498) in 16S rRNA. Acts on the fully assembled 30S ribosomal subunit.</text>
</comment>
<dbReference type="InterPro" id="IPR029026">
    <property type="entry name" value="tRNA_m1G_MTases_N"/>
</dbReference>
<dbReference type="STRING" id="1189619.pgond44_06015"/>
<comment type="subcellular location">
    <subcellularLocation>
        <location evidence="1 10">Cytoplasm</location>
    </subcellularLocation>
</comment>
<dbReference type="PATRIC" id="fig|1189619.4.peg.1243"/>
<evidence type="ECO:0000256" key="5">
    <source>
        <dbReference type="ARBA" id="ARBA00022603"/>
    </source>
</evidence>
<dbReference type="eggNOG" id="COG1385">
    <property type="taxonomic scope" value="Bacteria"/>
</dbReference>
<evidence type="ECO:0000313" key="12">
    <source>
        <dbReference type="EMBL" id="EMY81385.1"/>
    </source>
</evidence>
<dbReference type="CDD" id="cd18084">
    <property type="entry name" value="RsmE-like"/>
    <property type="match status" value="1"/>
</dbReference>
<reference evidence="12 13" key="1">
    <citation type="journal article" date="2014" name="Genome Biol. Evol.">
        <title>Extensive gene acquisition in the extremely psychrophilic bacterial species Psychroflexus torquis and the link to sea-ice ecosystem specialism.</title>
        <authorList>
            <person name="Feng S."/>
            <person name="Powell S.M."/>
            <person name="Wilson R."/>
            <person name="Bowman J.P."/>
        </authorList>
    </citation>
    <scope>NUCLEOTIDE SEQUENCE [LARGE SCALE GENOMIC DNA]</scope>
    <source>
        <strain evidence="12 13">ACAM 44</strain>
    </source>
</reference>
<evidence type="ECO:0000256" key="6">
    <source>
        <dbReference type="ARBA" id="ARBA00022679"/>
    </source>
</evidence>
<dbReference type="InterPro" id="IPR029028">
    <property type="entry name" value="Alpha/beta_knot_MTases"/>
</dbReference>
<sequence>MQLFYEPNFDSSATSISINAMESRHISKVLRKAIGEEIYVTNGLGICAEGILISNHPKECKVEVKTIIEEKKPNFRLHIAIAPTKANDRFEWFLEKATEIGIDEITPLLCDHSERRRIKAERYEKVLQAAMKQSLKYTLPILNPMVSFSDFMEMDVKSKKMIAHCEDEKKEKLFEAANRDNLILIGPEGDFSIDEIKKALKYQFIPISLSEARLRTETAGIVACHTVNLIRSI</sequence>
<evidence type="ECO:0000259" key="11">
    <source>
        <dbReference type="Pfam" id="PF04452"/>
    </source>
</evidence>
<proteinExistence type="inferred from homology"/>
<evidence type="ECO:0000256" key="7">
    <source>
        <dbReference type="ARBA" id="ARBA00022691"/>
    </source>
</evidence>
<evidence type="ECO:0000256" key="1">
    <source>
        <dbReference type="ARBA" id="ARBA00004496"/>
    </source>
</evidence>
<comment type="similarity">
    <text evidence="2 10">Belongs to the RNA methyltransferase RsmE family.</text>
</comment>
<organism evidence="12 13">
    <name type="scientific">Psychroflexus gondwanensis ACAM 44</name>
    <dbReference type="NCBI Taxonomy" id="1189619"/>
    <lineage>
        <taxon>Bacteria</taxon>
        <taxon>Pseudomonadati</taxon>
        <taxon>Bacteroidota</taxon>
        <taxon>Flavobacteriia</taxon>
        <taxon>Flavobacteriales</taxon>
        <taxon>Flavobacteriaceae</taxon>
        <taxon>Psychroflexus</taxon>
    </lineage>
</organism>
<feature type="domain" description="Ribosomal RNA small subunit methyltransferase E methyltransferase" evidence="11">
    <location>
        <begin position="73"/>
        <end position="227"/>
    </location>
</feature>
<keyword evidence="7 10" id="KW-0949">S-adenosyl-L-methionine</keyword>
<keyword evidence="6 10" id="KW-0808">Transferase</keyword>